<reference evidence="5 6" key="1">
    <citation type="journal article" date="2018" name="BMC Genomics">
        <title>The genome of Naegleria lovaniensis, the basis for a comparative approach to unravel pathogenicity factors of the human pathogenic amoeba N. fowleri.</title>
        <authorList>
            <person name="Liechti N."/>
            <person name="Schurch N."/>
            <person name="Bruggmann R."/>
            <person name="Wittwer M."/>
        </authorList>
    </citation>
    <scope>NUCLEOTIDE SEQUENCE [LARGE SCALE GENOMIC DNA]</scope>
    <source>
        <strain evidence="5 6">ATCC 30569</strain>
    </source>
</reference>
<accession>A0AA88GSB1</accession>
<comment type="caution">
    <text evidence="5">The sequence shown here is derived from an EMBL/GenBank/DDBJ whole genome shotgun (WGS) entry which is preliminary data.</text>
</comment>
<dbReference type="InterPro" id="IPR003692">
    <property type="entry name" value="Hydantoinase_B"/>
</dbReference>
<protein>
    <recommendedName>
        <fullName evidence="7">5-oxoprolinase</fullName>
    </recommendedName>
</protein>
<dbReference type="InterPro" id="IPR002821">
    <property type="entry name" value="Hydantoinase_A"/>
</dbReference>
<dbReference type="GO" id="GO:0017168">
    <property type="term" value="F:5-oxoprolinase (ATP-hydrolyzing) activity"/>
    <property type="evidence" value="ECO:0007669"/>
    <property type="project" value="TreeGrafter"/>
</dbReference>
<evidence type="ECO:0000256" key="1">
    <source>
        <dbReference type="SAM" id="Coils"/>
    </source>
</evidence>
<feature type="coiled-coil region" evidence="1">
    <location>
        <begin position="185"/>
        <end position="212"/>
    </location>
</feature>
<evidence type="ECO:0000259" key="4">
    <source>
        <dbReference type="Pfam" id="PF19278"/>
    </source>
</evidence>
<dbReference type="GO" id="GO:0006749">
    <property type="term" value="P:glutathione metabolic process"/>
    <property type="evidence" value="ECO:0007669"/>
    <property type="project" value="TreeGrafter"/>
</dbReference>
<dbReference type="Pfam" id="PF02538">
    <property type="entry name" value="Hydantoinase_B"/>
    <property type="match status" value="1"/>
</dbReference>
<dbReference type="GO" id="GO:0005829">
    <property type="term" value="C:cytosol"/>
    <property type="evidence" value="ECO:0007669"/>
    <property type="project" value="TreeGrafter"/>
</dbReference>
<dbReference type="AlphaFoldDB" id="A0AA88GSB1"/>
<evidence type="ECO:0000259" key="3">
    <source>
        <dbReference type="Pfam" id="PF02538"/>
    </source>
</evidence>
<dbReference type="Pfam" id="PF01968">
    <property type="entry name" value="Hydantoinase_A"/>
    <property type="match status" value="1"/>
</dbReference>
<feature type="domain" description="Acetophenone carboxylase-like C-terminal" evidence="4">
    <location>
        <begin position="311"/>
        <end position="476"/>
    </location>
</feature>
<dbReference type="InterPro" id="IPR045079">
    <property type="entry name" value="Oxoprolinase-like"/>
</dbReference>
<dbReference type="EMBL" id="PYSW02000020">
    <property type="protein sequence ID" value="KAG2383667.1"/>
    <property type="molecule type" value="Genomic_DNA"/>
</dbReference>
<keyword evidence="6" id="KW-1185">Reference proteome</keyword>
<sequence length="995" mass="108943">MIRAVPRGQTACVDAYLSPIIKEYVKKFCAGFSDYDKLLKRVTFMQSNGGLTPAANFKGCNSILSGPAGGVVGYAQTSYNAEDGIPVLALILETETAGVTIQAPQLDITTVAAGGGSRLFFTKSGVFQVGPESVGANPGPVCYRKQTLLPQKRLAITDANLFLGRLMPEFFPKIFGPQENEPLDYEVTKRAFEELTNEVNEFELKRNGDKAQLKSPEEVAYGFIQVANESMSRPIRSITVAKGYDTREHILCSFGGAGAQHCQAIARNLGMKKVFIPRQSGILSAYGLGLADVVFDEQEPCAKAYETENFSYFTKRLEDLRIKVVDDLKRSGFDDSNIKTTYYLNMKYKGTDYSIMTTVPEKLKKEHDGLDGDYLAEFEKAYKREYGFIIAGRSVIVDDIRVVGIGSTPSISKIEIPQSTQKPQPMTFTKTYFEEGWTETAVYNLENLGAGDEIQGPAIIIHETTTILVEPNGTASITKYGDVEITLSENSISTNIKERLDFSCALFSPGGDLIANAPHLPVHLGSMSEAVKFQIKHLGDSWKEGEVIIANHPCAGGTHLPDITVITPVYSNGRVVFYVANRGHHADIGSISPGSMPPFSRLLSEEGMAIISLKIVEDGVFQEERITQQLQKSGARCIKDNIADLKAQIAANTKGISLLQDLINEYSLEVVQSYMQHVQDNAELAVREMLQQVFDDHAQNSNEESIRVLSEDFMDDGSVIKLNLTIRNQRHEQFKSDLLRKLPVAEFDFTGTSEMVLGNINAPKAITTSAILYSLRCLVRQDIPLNQGCLEPITIKIEKHSLLDIGEDGIVGVVAGNVLTSQRITDIILKAFSAAACSQGCMNNFTFGNQTFGYYETIAGGAGAGPYWNGCSGVHTHMTNTRITDVEILERRYPLVVKQFSLRPNTGGHGKFRGGDGVNREFEFLEPLRVGILSERRVFSPSGLLGGENGAKGKNILVTKSGLVHNLGGKNSFDVQPHDHVLIQTPGGGGFGKQH</sequence>
<evidence type="ECO:0000259" key="2">
    <source>
        <dbReference type="Pfam" id="PF01968"/>
    </source>
</evidence>
<evidence type="ECO:0000313" key="5">
    <source>
        <dbReference type="EMBL" id="KAG2383667.1"/>
    </source>
</evidence>
<dbReference type="Proteomes" id="UP000816034">
    <property type="component" value="Unassembled WGS sequence"/>
</dbReference>
<keyword evidence="1" id="KW-0175">Coiled coil</keyword>
<dbReference type="RefSeq" id="XP_044549346.1">
    <property type="nucleotide sequence ID" value="XM_044693966.1"/>
</dbReference>
<organism evidence="5 6">
    <name type="scientific">Naegleria lovaniensis</name>
    <name type="common">Amoeba</name>
    <dbReference type="NCBI Taxonomy" id="51637"/>
    <lineage>
        <taxon>Eukaryota</taxon>
        <taxon>Discoba</taxon>
        <taxon>Heterolobosea</taxon>
        <taxon>Tetramitia</taxon>
        <taxon>Eutetramitia</taxon>
        <taxon>Vahlkampfiidae</taxon>
        <taxon>Naegleria</taxon>
    </lineage>
</organism>
<dbReference type="GeneID" id="68096793"/>
<evidence type="ECO:0008006" key="7">
    <source>
        <dbReference type="Google" id="ProtNLM"/>
    </source>
</evidence>
<dbReference type="PANTHER" id="PTHR11365:SF2">
    <property type="entry name" value="5-OXOPROLINASE"/>
    <property type="match status" value="1"/>
</dbReference>
<gene>
    <name evidence="5" type="ORF">C9374_004338</name>
</gene>
<evidence type="ECO:0000313" key="6">
    <source>
        <dbReference type="Proteomes" id="UP000816034"/>
    </source>
</evidence>
<name>A0AA88GSB1_NAELO</name>
<feature type="domain" description="Hydantoinase A/oxoprolinase" evidence="2">
    <location>
        <begin position="7"/>
        <end position="296"/>
    </location>
</feature>
<feature type="domain" description="Hydantoinase B/oxoprolinase" evidence="3">
    <location>
        <begin position="483"/>
        <end position="993"/>
    </location>
</feature>
<dbReference type="InterPro" id="IPR049517">
    <property type="entry name" value="ACX-like_C"/>
</dbReference>
<dbReference type="Pfam" id="PF19278">
    <property type="entry name" value="Hydant_A_C"/>
    <property type="match status" value="1"/>
</dbReference>
<proteinExistence type="predicted"/>
<dbReference type="PANTHER" id="PTHR11365">
    <property type="entry name" value="5-OXOPROLINASE RELATED"/>
    <property type="match status" value="1"/>
</dbReference>